<reference evidence="12" key="3">
    <citation type="submission" date="2025-09" db="UniProtKB">
        <authorList>
            <consortium name="Ensembl"/>
        </authorList>
    </citation>
    <scope>IDENTIFICATION</scope>
    <source>
        <strain evidence="12">Glennie</strain>
    </source>
</reference>
<feature type="transmembrane region" description="Helical" evidence="10">
    <location>
        <begin position="128"/>
        <end position="150"/>
    </location>
</feature>
<organism evidence="12 13">
    <name type="scientific">Ornithorhynchus anatinus</name>
    <name type="common">Duckbill platypus</name>
    <dbReference type="NCBI Taxonomy" id="9258"/>
    <lineage>
        <taxon>Eukaryota</taxon>
        <taxon>Metazoa</taxon>
        <taxon>Chordata</taxon>
        <taxon>Craniata</taxon>
        <taxon>Vertebrata</taxon>
        <taxon>Euteleostomi</taxon>
        <taxon>Mammalia</taxon>
        <taxon>Monotremata</taxon>
        <taxon>Ornithorhynchidae</taxon>
        <taxon>Ornithorhynchus</taxon>
    </lineage>
</organism>
<evidence type="ECO:0000313" key="13">
    <source>
        <dbReference type="Proteomes" id="UP000002279"/>
    </source>
</evidence>
<keyword evidence="13" id="KW-1185">Reference proteome</keyword>
<dbReference type="GO" id="GO:0004984">
    <property type="term" value="F:olfactory receptor activity"/>
    <property type="evidence" value="ECO:0000318"/>
    <property type="project" value="GO_Central"/>
</dbReference>
<keyword evidence="8 9" id="KW-0807">Transducer</keyword>
<dbReference type="GO" id="GO:0004930">
    <property type="term" value="F:G protein-coupled receptor activity"/>
    <property type="evidence" value="ECO:0007669"/>
    <property type="project" value="UniProtKB-KW"/>
</dbReference>
<dbReference type="GO" id="GO:0005886">
    <property type="term" value="C:plasma membrane"/>
    <property type="evidence" value="ECO:0000318"/>
    <property type="project" value="GO_Central"/>
</dbReference>
<dbReference type="PRINTS" id="PR00237">
    <property type="entry name" value="GPCRRHODOPSN"/>
</dbReference>
<feature type="domain" description="G-protein coupled receptors family 1 profile" evidence="11">
    <location>
        <begin position="71"/>
        <end position="322"/>
    </location>
</feature>
<dbReference type="Pfam" id="PF13853">
    <property type="entry name" value="7tm_4"/>
    <property type="match status" value="1"/>
</dbReference>
<dbReference type="PROSITE" id="PS50262">
    <property type="entry name" value="G_PROTEIN_RECEP_F1_2"/>
    <property type="match status" value="1"/>
</dbReference>
<keyword evidence="3 10" id="KW-0716">Sensory transduction</keyword>
<keyword evidence="7 10" id="KW-0472">Membrane</keyword>
<keyword evidence="4 9" id="KW-0812">Transmembrane</keyword>
<dbReference type="SUPFAM" id="SSF81321">
    <property type="entry name" value="Family A G protein-coupled receptor-like"/>
    <property type="match status" value="1"/>
</dbReference>
<keyword evidence="9" id="KW-0675">Receptor</keyword>
<evidence type="ECO:0000256" key="1">
    <source>
        <dbReference type="ARBA" id="ARBA00002936"/>
    </source>
</evidence>
<dbReference type="InterPro" id="IPR000725">
    <property type="entry name" value="Olfact_rcpt"/>
</dbReference>
<dbReference type="FunFam" id="1.20.1070.10:FF:000006">
    <property type="entry name" value="Olfactory receptor"/>
    <property type="match status" value="1"/>
</dbReference>
<name>A0A6I8NHN4_ORNAN</name>
<dbReference type="InterPro" id="IPR017452">
    <property type="entry name" value="GPCR_Rhodpsn_7TM"/>
</dbReference>
<reference evidence="12" key="2">
    <citation type="submission" date="2025-08" db="UniProtKB">
        <authorList>
            <consortium name="Ensembl"/>
        </authorList>
    </citation>
    <scope>IDENTIFICATION</scope>
    <source>
        <strain evidence="12">Glennie</strain>
    </source>
</reference>
<comment type="subcellular location">
    <subcellularLocation>
        <location evidence="10">Cell membrane</location>
        <topology evidence="10">Multi-pass membrane protein</topology>
    </subcellularLocation>
    <subcellularLocation>
        <location evidence="2">Membrane</location>
        <topology evidence="2">Multi-pass membrane protein</topology>
    </subcellularLocation>
</comment>
<reference evidence="12 13" key="1">
    <citation type="journal article" date="2008" name="Nature">
        <title>Genome analysis of the platypus reveals unique signatures of evolution.</title>
        <authorList>
            <person name="Warren W.C."/>
            <person name="Hillier L.W."/>
            <person name="Marshall Graves J.A."/>
            <person name="Birney E."/>
            <person name="Ponting C.P."/>
            <person name="Grutzner F."/>
            <person name="Belov K."/>
            <person name="Miller W."/>
            <person name="Clarke L."/>
            <person name="Chinwalla A.T."/>
            <person name="Yang S.P."/>
            <person name="Heger A."/>
            <person name="Locke D.P."/>
            <person name="Miethke P."/>
            <person name="Waters P.D."/>
            <person name="Veyrunes F."/>
            <person name="Fulton L."/>
            <person name="Fulton B."/>
            <person name="Graves T."/>
            <person name="Wallis J."/>
            <person name="Puente X.S."/>
            <person name="Lopez-Otin C."/>
            <person name="Ordonez G.R."/>
            <person name="Eichler E.E."/>
            <person name="Chen L."/>
            <person name="Cheng Z."/>
            <person name="Deakin J.E."/>
            <person name="Alsop A."/>
            <person name="Thompson K."/>
            <person name="Kirby P."/>
            <person name="Papenfuss A.T."/>
            <person name="Wakefield M.J."/>
            <person name="Olender T."/>
            <person name="Lancet D."/>
            <person name="Huttley G.A."/>
            <person name="Smit A.F."/>
            <person name="Pask A."/>
            <person name="Temple-Smith P."/>
            <person name="Batzer M.A."/>
            <person name="Walker J.A."/>
            <person name="Konkel M.K."/>
            <person name="Harris R.S."/>
            <person name="Whittington C.M."/>
            <person name="Wong E.S."/>
            <person name="Gemmell N.J."/>
            <person name="Buschiazzo E."/>
            <person name="Vargas Jentzsch I.M."/>
            <person name="Merkel A."/>
            <person name="Schmitz J."/>
            <person name="Zemann A."/>
            <person name="Churakov G."/>
            <person name="Kriegs J.O."/>
            <person name="Brosius J."/>
            <person name="Murchison E.P."/>
            <person name="Sachidanandam R."/>
            <person name="Smith C."/>
            <person name="Hannon G.J."/>
            <person name="Tsend-Ayush E."/>
            <person name="McMillan D."/>
            <person name="Attenborough R."/>
            <person name="Rens W."/>
            <person name="Ferguson-Smith M."/>
            <person name="Lefevre C.M."/>
            <person name="Sharp J.A."/>
            <person name="Nicholas K.R."/>
            <person name="Ray D.A."/>
            <person name="Kube M."/>
            <person name="Reinhardt R."/>
            <person name="Pringle T.H."/>
            <person name="Taylor J."/>
            <person name="Jones R.C."/>
            <person name="Nixon B."/>
            <person name="Dacheux J.L."/>
            <person name="Niwa H."/>
            <person name="Sekita Y."/>
            <person name="Huang X."/>
            <person name="Stark A."/>
            <person name="Kheradpour P."/>
            <person name="Kellis M."/>
            <person name="Flicek P."/>
            <person name="Chen Y."/>
            <person name="Webber C."/>
            <person name="Hardison R."/>
            <person name="Nelson J."/>
            <person name="Hallsworth-Pepin K."/>
            <person name="Delehaunty K."/>
            <person name="Markovic C."/>
            <person name="Minx P."/>
            <person name="Feng Y."/>
            <person name="Kremitzki C."/>
            <person name="Mitreva M."/>
            <person name="Glasscock J."/>
            <person name="Wylie T."/>
            <person name="Wohldmann P."/>
            <person name="Thiru P."/>
            <person name="Nhan M.N."/>
            <person name="Pohl C.S."/>
            <person name="Smith S.M."/>
            <person name="Hou S."/>
            <person name="Nefedov M."/>
            <person name="de Jong P.J."/>
            <person name="Renfree M.B."/>
            <person name="Mardis E.R."/>
            <person name="Wilson R.K."/>
        </authorList>
    </citation>
    <scope>NUCLEOTIDE SEQUENCE [LARGE SCALE GENOMIC DNA]</scope>
    <source>
        <strain evidence="12 13">Glennie</strain>
    </source>
</reference>
<feature type="transmembrane region" description="Helical" evidence="10">
    <location>
        <begin position="267"/>
        <end position="290"/>
    </location>
</feature>
<evidence type="ECO:0000256" key="6">
    <source>
        <dbReference type="ARBA" id="ARBA00022989"/>
    </source>
</evidence>
<evidence type="ECO:0000256" key="8">
    <source>
        <dbReference type="ARBA" id="ARBA00023224"/>
    </source>
</evidence>
<comment type="function">
    <text evidence="1">Odorant receptor.</text>
</comment>
<keyword evidence="6 10" id="KW-1133">Transmembrane helix</keyword>
<keyword evidence="9" id="KW-0297">G-protein coupled receptor</keyword>
<dbReference type="Ensembl" id="ENSOANT00000067560.1">
    <property type="protein sequence ID" value="ENSOANP00000040194.1"/>
    <property type="gene ID" value="ENSOANG00000050548.1"/>
</dbReference>
<protein>
    <recommendedName>
        <fullName evidence="10">Olfactory receptor</fullName>
    </recommendedName>
</protein>
<feature type="transmembrane region" description="Helical" evidence="10">
    <location>
        <begin position="302"/>
        <end position="325"/>
    </location>
</feature>
<dbReference type="InterPro" id="IPR050402">
    <property type="entry name" value="OR51/52/56-like"/>
</dbReference>
<dbReference type="InterPro" id="IPR000276">
    <property type="entry name" value="GPCR_Rhodpsn"/>
</dbReference>
<accession>A0A6I8NHN4</accession>
<feature type="transmembrane region" description="Helical" evidence="10">
    <location>
        <begin position="56"/>
        <end position="78"/>
    </location>
</feature>
<proteinExistence type="inferred from homology"/>
<evidence type="ECO:0000256" key="4">
    <source>
        <dbReference type="ARBA" id="ARBA00022692"/>
    </source>
</evidence>
<dbReference type="Proteomes" id="UP000002279">
    <property type="component" value="Chromosome 2"/>
</dbReference>
<evidence type="ECO:0000256" key="3">
    <source>
        <dbReference type="ARBA" id="ARBA00022606"/>
    </source>
</evidence>
<dbReference type="OMA" id="IHYLFVI"/>
<dbReference type="PANTHER" id="PTHR26450">
    <property type="entry name" value="OLFACTORY RECEPTOR 56B1-RELATED"/>
    <property type="match status" value="1"/>
</dbReference>
<keyword evidence="10" id="KW-1003">Cell membrane</keyword>
<feature type="transmembrane region" description="Helical" evidence="10">
    <location>
        <begin position="226"/>
        <end position="255"/>
    </location>
</feature>
<evidence type="ECO:0000313" key="12">
    <source>
        <dbReference type="Ensembl" id="ENSOANP00000040194.1"/>
    </source>
</evidence>
<dbReference type="PRINTS" id="PR00245">
    <property type="entry name" value="OLFACTORYR"/>
</dbReference>
<evidence type="ECO:0000256" key="9">
    <source>
        <dbReference type="RuleBase" id="RU000688"/>
    </source>
</evidence>
<evidence type="ECO:0000256" key="10">
    <source>
        <dbReference type="RuleBase" id="RU363047"/>
    </source>
</evidence>
<dbReference type="PROSITE" id="PS00237">
    <property type="entry name" value="G_PROTEIN_RECEP_F1_1"/>
    <property type="match status" value="1"/>
</dbReference>
<sequence length="346" mass="37966">MEEMSHFSQDQVPKPAWKTAGSWLSSPLSLPGNSSFHQPTVFILLGIPGMESAHNWISASFCSMYATALAGNSALLLAIATDSVLHKPMYQLLVMLAMTDLVLCSSTGPQELSIFWSGSREISFSGCLAQLFFVHSFYGVESALLVVMAFDRYVAVCQPLRYVSILPTMVIGKLGLAALLRNLTLGLPLVFLVYRLPYCHTNVIPQTYCEHMSVAKLACADITPNVVYGLTVALLAMGLDIALIAGSYGLILRAVFRLPSRDARVKALSTCGSHVCVILTFYFPSFFSFFTHRFAHGFPLHVHVILANLYLLVPPVLNPIVYGAHSREIRQSLWRLFSHGSFSAGP</sequence>
<dbReference type="InParanoid" id="A0A6I8NHN4"/>
<feature type="transmembrane region" description="Helical" evidence="10">
    <location>
        <begin position="162"/>
        <end position="180"/>
    </location>
</feature>
<evidence type="ECO:0000256" key="5">
    <source>
        <dbReference type="ARBA" id="ARBA00022725"/>
    </source>
</evidence>
<comment type="similarity">
    <text evidence="9">Belongs to the G-protein coupled receptor 1 family.</text>
</comment>
<evidence type="ECO:0000259" key="11">
    <source>
        <dbReference type="PROSITE" id="PS50262"/>
    </source>
</evidence>
<evidence type="ECO:0000256" key="7">
    <source>
        <dbReference type="ARBA" id="ARBA00023136"/>
    </source>
</evidence>
<dbReference type="PANTHER" id="PTHR26450:SF75">
    <property type="entry name" value="OLFACTORY RECEPTOR 52D1"/>
    <property type="match status" value="1"/>
</dbReference>
<dbReference type="Gene3D" id="1.20.1070.10">
    <property type="entry name" value="Rhodopsin 7-helix transmembrane proteins"/>
    <property type="match status" value="1"/>
</dbReference>
<dbReference type="GeneTree" id="ENSGT01090000260043"/>
<evidence type="ECO:0000256" key="2">
    <source>
        <dbReference type="ARBA" id="ARBA00004141"/>
    </source>
</evidence>
<keyword evidence="5 10" id="KW-0552">Olfaction</keyword>
<dbReference type="AlphaFoldDB" id="A0A6I8NHN4"/>